<evidence type="ECO:0000256" key="1">
    <source>
        <dbReference type="ARBA" id="ARBA00023054"/>
    </source>
</evidence>
<evidence type="ECO:0000256" key="3">
    <source>
        <dbReference type="SAM" id="Coils"/>
    </source>
</evidence>
<sequence>MSRENSMQLLTYPERGQSFLPAIPTARVEVIEDRIFNQEKTTTILLDQAFKIKDDVSKLRGMRGQQWDTMAQRFLENHMQTVTEIVKQLSRDIEALENQIRSRDNVSSGTSFAVQSLDKKHLFDIGDLRGRVARCDASIAKLSGDMVATKNEIQAQEREIHSMNAALESHIKEIDIKVMQLLGRMETSISQQSSYTKNAQGEQHHEIQLLDFKLSSLIKEIQEQIQNQRRWTESQLQRSDQERVQNVDHLLSSMMEKMDATDTKFQEALHHITIQINDKDELQRLESKLGRQKQANNKMAARMIKSQADIWDELENMKSEYRAGFQAIQESLNSLQLIQESKVKLETKKVQKDIKQIRRKMIELKDI</sequence>
<gene>
    <name evidence="4" type="ORF">PECUL_23A037597</name>
</gene>
<name>A0AAD1WC14_PELCU</name>
<feature type="coiled-coil region" evidence="3">
    <location>
        <begin position="79"/>
        <end position="106"/>
    </location>
</feature>
<dbReference type="EMBL" id="OW240916">
    <property type="protein sequence ID" value="CAH2297043.1"/>
    <property type="molecule type" value="Genomic_DNA"/>
</dbReference>
<organism evidence="4 5">
    <name type="scientific">Pelobates cultripes</name>
    <name type="common">Western spadefoot toad</name>
    <dbReference type="NCBI Taxonomy" id="61616"/>
    <lineage>
        <taxon>Eukaryota</taxon>
        <taxon>Metazoa</taxon>
        <taxon>Chordata</taxon>
        <taxon>Craniata</taxon>
        <taxon>Vertebrata</taxon>
        <taxon>Euteleostomi</taxon>
        <taxon>Amphibia</taxon>
        <taxon>Batrachia</taxon>
        <taxon>Anura</taxon>
        <taxon>Pelobatoidea</taxon>
        <taxon>Pelobatidae</taxon>
        <taxon>Pelobates</taxon>
    </lineage>
</organism>
<feature type="coiled-coil region" evidence="3">
    <location>
        <begin position="139"/>
        <end position="173"/>
    </location>
</feature>
<evidence type="ECO:0000256" key="2">
    <source>
        <dbReference type="ARBA" id="ARBA00046344"/>
    </source>
</evidence>
<reference evidence="4" key="1">
    <citation type="submission" date="2022-03" db="EMBL/GenBank/DDBJ databases">
        <authorList>
            <person name="Alioto T."/>
            <person name="Alioto T."/>
            <person name="Gomez Garrido J."/>
        </authorList>
    </citation>
    <scope>NUCLEOTIDE SEQUENCE</scope>
</reference>
<dbReference type="PANTHER" id="PTHR22420:SF5">
    <property type="entry name" value="PROTEIN FAM81B"/>
    <property type="match status" value="1"/>
</dbReference>
<dbReference type="AlphaFoldDB" id="A0AAD1WC14"/>
<evidence type="ECO:0008006" key="6">
    <source>
        <dbReference type="Google" id="ProtNLM"/>
    </source>
</evidence>
<dbReference type="InterPro" id="IPR029619">
    <property type="entry name" value="FAM81"/>
</dbReference>
<proteinExistence type="inferred from homology"/>
<keyword evidence="1 3" id="KW-0175">Coiled coil</keyword>
<keyword evidence="5" id="KW-1185">Reference proteome</keyword>
<comment type="similarity">
    <text evidence="2">Belongs to the FAM81 family.</text>
</comment>
<protein>
    <recommendedName>
        <fullName evidence="6">Protein FAM81A</fullName>
    </recommendedName>
</protein>
<accession>A0AAD1WC14</accession>
<dbReference type="PANTHER" id="PTHR22420">
    <property type="entry name" value="PROTEIN FAM81A"/>
    <property type="match status" value="1"/>
</dbReference>
<evidence type="ECO:0000313" key="4">
    <source>
        <dbReference type="EMBL" id="CAH2297043.1"/>
    </source>
</evidence>
<evidence type="ECO:0000313" key="5">
    <source>
        <dbReference type="Proteomes" id="UP001295444"/>
    </source>
</evidence>
<dbReference type="Proteomes" id="UP001295444">
    <property type="component" value="Chromosome 05"/>
</dbReference>